<dbReference type="PANTHER" id="PTHR47618:SF1">
    <property type="entry name" value="BIFUNCTIONAL OLIGORIBONUCLEASE AND PAP PHOSPHATASE NRNA"/>
    <property type="match status" value="1"/>
</dbReference>
<dbReference type="PANTHER" id="PTHR47618">
    <property type="entry name" value="BIFUNCTIONAL OLIGORIBONUCLEASE AND PAP PHOSPHATASE NRNA"/>
    <property type="match status" value="1"/>
</dbReference>
<dbReference type="InterPro" id="IPR051319">
    <property type="entry name" value="Oligoribo/pAp-PDE_c-di-AMP_PDE"/>
</dbReference>
<feature type="domain" description="DDH" evidence="1">
    <location>
        <begin position="18"/>
        <end position="164"/>
    </location>
</feature>
<evidence type="ECO:0000313" key="3">
    <source>
        <dbReference type="EMBL" id="QDT33245.1"/>
    </source>
</evidence>
<feature type="domain" description="DHHA1" evidence="2">
    <location>
        <begin position="242"/>
        <end position="325"/>
    </location>
</feature>
<dbReference type="OrthoDB" id="9803668at2"/>
<accession>A0A517QNP9</accession>
<proteinExistence type="predicted"/>
<dbReference type="EC" id="3.1.-.-" evidence="3"/>
<gene>
    <name evidence="3" type="ORF">Mal48_24980</name>
</gene>
<dbReference type="InterPro" id="IPR038763">
    <property type="entry name" value="DHH_sf"/>
</dbReference>
<sequence>MHIDWQPLQEIISAHQRFVITSHVRPDADAIGSEIGLASLLEALGKEVRIINPSATPDHLRFLDPDSKVAKFGPGVSLESACDTDVHIVVDTSAWIQVGDVRKVLEKTSAKKVIIDHHLASDDLGAIEFKDTTAAAAGVLVTEFAEFLDHPPSGHQADALFAAIATDTGWYRFPNADARTYRTAARLIDYGVQPTGLFRELYERSSLARLKLHSIILDRVQVEFDGRLAFTFAMRKDFSDTGSKPADTEDIVNTCLTIEGVEAAFILVQQLDGRIKGSLRSRSEEISVAAIAENFGGGGHKLAAGALLPGPMEEAKASLLSQFQKIFPPQESPSESPTTS</sequence>
<dbReference type="GO" id="GO:0003676">
    <property type="term" value="F:nucleic acid binding"/>
    <property type="evidence" value="ECO:0007669"/>
    <property type="project" value="InterPro"/>
</dbReference>
<dbReference type="EMBL" id="CP036267">
    <property type="protein sequence ID" value="QDT33245.1"/>
    <property type="molecule type" value="Genomic_DNA"/>
</dbReference>
<evidence type="ECO:0000259" key="1">
    <source>
        <dbReference type="Pfam" id="PF01368"/>
    </source>
</evidence>
<protein>
    <submittedName>
        <fullName evidence="3">NanoRNase/pAp phosphatase</fullName>
        <ecNumber evidence="3">3.1.-.-</ecNumber>
    </submittedName>
</protein>
<evidence type="ECO:0000313" key="4">
    <source>
        <dbReference type="Proteomes" id="UP000315724"/>
    </source>
</evidence>
<dbReference type="Gene3D" id="3.90.1640.10">
    <property type="entry name" value="inorganic pyrophosphatase (n-terminal core)"/>
    <property type="match status" value="1"/>
</dbReference>
<dbReference type="Pfam" id="PF01368">
    <property type="entry name" value="DHH"/>
    <property type="match status" value="1"/>
</dbReference>
<dbReference type="RefSeq" id="WP_145199267.1">
    <property type="nucleotide sequence ID" value="NZ_CP036267.1"/>
</dbReference>
<name>A0A517QNP9_9PLAN</name>
<dbReference type="InterPro" id="IPR003156">
    <property type="entry name" value="DHHA1_dom"/>
</dbReference>
<dbReference type="AlphaFoldDB" id="A0A517QNP9"/>
<keyword evidence="3" id="KW-0378">Hydrolase</keyword>
<dbReference type="InterPro" id="IPR001667">
    <property type="entry name" value="DDH_dom"/>
</dbReference>
<organism evidence="3 4">
    <name type="scientific">Thalassoglobus polymorphus</name>
    <dbReference type="NCBI Taxonomy" id="2527994"/>
    <lineage>
        <taxon>Bacteria</taxon>
        <taxon>Pseudomonadati</taxon>
        <taxon>Planctomycetota</taxon>
        <taxon>Planctomycetia</taxon>
        <taxon>Planctomycetales</taxon>
        <taxon>Planctomycetaceae</taxon>
        <taxon>Thalassoglobus</taxon>
    </lineage>
</organism>
<dbReference type="KEGG" id="tpol:Mal48_24980"/>
<dbReference type="Proteomes" id="UP000315724">
    <property type="component" value="Chromosome"/>
</dbReference>
<reference evidence="3 4" key="1">
    <citation type="submission" date="2019-02" db="EMBL/GenBank/DDBJ databases">
        <title>Deep-cultivation of Planctomycetes and their phenomic and genomic characterization uncovers novel biology.</title>
        <authorList>
            <person name="Wiegand S."/>
            <person name="Jogler M."/>
            <person name="Boedeker C."/>
            <person name="Pinto D."/>
            <person name="Vollmers J."/>
            <person name="Rivas-Marin E."/>
            <person name="Kohn T."/>
            <person name="Peeters S.H."/>
            <person name="Heuer A."/>
            <person name="Rast P."/>
            <person name="Oberbeckmann S."/>
            <person name="Bunk B."/>
            <person name="Jeske O."/>
            <person name="Meyerdierks A."/>
            <person name="Storesund J.E."/>
            <person name="Kallscheuer N."/>
            <person name="Luecker S."/>
            <person name="Lage O.M."/>
            <person name="Pohl T."/>
            <person name="Merkel B.J."/>
            <person name="Hornburger P."/>
            <person name="Mueller R.-W."/>
            <person name="Bruemmer F."/>
            <person name="Labrenz M."/>
            <person name="Spormann A.M."/>
            <person name="Op den Camp H."/>
            <person name="Overmann J."/>
            <person name="Amann R."/>
            <person name="Jetten M.S.M."/>
            <person name="Mascher T."/>
            <person name="Medema M.H."/>
            <person name="Devos D.P."/>
            <person name="Kaster A.-K."/>
            <person name="Ovreas L."/>
            <person name="Rohde M."/>
            <person name="Galperin M.Y."/>
            <person name="Jogler C."/>
        </authorList>
    </citation>
    <scope>NUCLEOTIDE SEQUENCE [LARGE SCALE GENOMIC DNA]</scope>
    <source>
        <strain evidence="3 4">Mal48</strain>
    </source>
</reference>
<dbReference type="Pfam" id="PF02272">
    <property type="entry name" value="DHHA1"/>
    <property type="match status" value="1"/>
</dbReference>
<evidence type="ECO:0000259" key="2">
    <source>
        <dbReference type="Pfam" id="PF02272"/>
    </source>
</evidence>
<dbReference type="GO" id="GO:0016787">
    <property type="term" value="F:hydrolase activity"/>
    <property type="evidence" value="ECO:0007669"/>
    <property type="project" value="UniProtKB-KW"/>
</dbReference>
<dbReference type="SUPFAM" id="SSF64182">
    <property type="entry name" value="DHH phosphoesterases"/>
    <property type="match status" value="1"/>
</dbReference>
<dbReference type="Gene3D" id="3.10.310.30">
    <property type="match status" value="1"/>
</dbReference>
<keyword evidence="4" id="KW-1185">Reference proteome</keyword>